<dbReference type="EMBL" id="CP042997">
    <property type="protein sequence ID" value="QEH36004.1"/>
    <property type="molecule type" value="Genomic_DNA"/>
</dbReference>
<keyword evidence="1" id="KW-0175">Coiled coil</keyword>
<feature type="transmembrane region" description="Helical" evidence="3">
    <location>
        <begin position="42"/>
        <end position="65"/>
    </location>
</feature>
<feature type="region of interest" description="Disordered" evidence="2">
    <location>
        <begin position="1"/>
        <end position="23"/>
    </location>
</feature>
<feature type="coiled-coil region" evidence="1">
    <location>
        <begin position="124"/>
        <end position="158"/>
    </location>
</feature>
<dbReference type="AlphaFoldDB" id="A0A5B9W6Y5"/>
<keyword evidence="3" id="KW-1133">Transmembrane helix</keyword>
<name>A0A5B9W6Y5_9BACT</name>
<proteinExistence type="predicted"/>
<dbReference type="Proteomes" id="UP000324233">
    <property type="component" value="Chromosome"/>
</dbReference>
<accession>A0A5B9W6Y5</accession>
<protein>
    <submittedName>
        <fullName evidence="4">H-type lectin domain protein</fullName>
    </submittedName>
</protein>
<keyword evidence="5" id="KW-1185">Reference proteome</keyword>
<evidence type="ECO:0000313" key="4">
    <source>
        <dbReference type="EMBL" id="QEH36004.1"/>
    </source>
</evidence>
<dbReference type="KEGG" id="agv:OJF2_45620"/>
<evidence type="ECO:0000313" key="5">
    <source>
        <dbReference type="Proteomes" id="UP000324233"/>
    </source>
</evidence>
<keyword evidence="4" id="KW-0430">Lectin</keyword>
<reference evidence="4 5" key="1">
    <citation type="submission" date="2019-08" db="EMBL/GenBank/DDBJ databases">
        <title>Deep-cultivation of Planctomycetes and their phenomic and genomic characterization uncovers novel biology.</title>
        <authorList>
            <person name="Wiegand S."/>
            <person name="Jogler M."/>
            <person name="Boedeker C."/>
            <person name="Pinto D."/>
            <person name="Vollmers J."/>
            <person name="Rivas-Marin E."/>
            <person name="Kohn T."/>
            <person name="Peeters S.H."/>
            <person name="Heuer A."/>
            <person name="Rast P."/>
            <person name="Oberbeckmann S."/>
            <person name="Bunk B."/>
            <person name="Jeske O."/>
            <person name="Meyerdierks A."/>
            <person name="Storesund J.E."/>
            <person name="Kallscheuer N."/>
            <person name="Luecker S."/>
            <person name="Lage O.M."/>
            <person name="Pohl T."/>
            <person name="Merkel B.J."/>
            <person name="Hornburger P."/>
            <person name="Mueller R.-W."/>
            <person name="Bruemmer F."/>
            <person name="Labrenz M."/>
            <person name="Spormann A.M."/>
            <person name="Op den Camp H."/>
            <person name="Overmann J."/>
            <person name="Amann R."/>
            <person name="Jetten M.S.M."/>
            <person name="Mascher T."/>
            <person name="Medema M.H."/>
            <person name="Devos D.P."/>
            <person name="Kaster A.-K."/>
            <person name="Ovreas L."/>
            <person name="Rohde M."/>
            <person name="Galperin M.Y."/>
            <person name="Jogler C."/>
        </authorList>
    </citation>
    <scope>NUCLEOTIDE SEQUENCE [LARGE SCALE GENOMIC DNA]</scope>
    <source>
        <strain evidence="4 5">OJF2</strain>
    </source>
</reference>
<evidence type="ECO:0000256" key="2">
    <source>
        <dbReference type="SAM" id="MobiDB-lite"/>
    </source>
</evidence>
<dbReference type="InterPro" id="IPR037221">
    <property type="entry name" value="H-type_lectin_dom_sf"/>
</dbReference>
<gene>
    <name evidence="4" type="ORF">OJF2_45620</name>
</gene>
<keyword evidence="3" id="KW-0812">Transmembrane</keyword>
<organism evidence="4 5">
    <name type="scientific">Aquisphaera giovannonii</name>
    <dbReference type="NCBI Taxonomy" id="406548"/>
    <lineage>
        <taxon>Bacteria</taxon>
        <taxon>Pseudomonadati</taxon>
        <taxon>Planctomycetota</taxon>
        <taxon>Planctomycetia</taxon>
        <taxon>Isosphaerales</taxon>
        <taxon>Isosphaeraceae</taxon>
        <taxon>Aquisphaera</taxon>
    </lineage>
</organism>
<keyword evidence="3" id="KW-0472">Membrane</keyword>
<sequence>MLGKGEAIAHGDDKSRGRASVGSPSNYQTLVVEAARRILLKYVATATAILALLVVAGVAGTYFLLMTSVNALIIGRLHDHDETIKNSFDASIRSIELLHETALKTYAESVRQSTLLVANNSAKADEIGRQITDIENRRAAAQSRLEQLKGDLDKFEKLAGTLDGGIDRIASNKELRQAVAKSVAEKVGNDVTQLQELRHIESDFVRISHIKEEAGGITTFVKGDQPFEKQINFQSPYSAPPQIVLSVTQSNLGGAYHTPLPNQTTTDENLMRLRPKIAHELGVKDVTTEGFTIISKPFDGSERYTLMVNWVAFPRPAVRK</sequence>
<dbReference type="Gene3D" id="2.60.40.2080">
    <property type="match status" value="1"/>
</dbReference>
<dbReference type="SUPFAM" id="SSF141086">
    <property type="entry name" value="Agglutinin HPA-like"/>
    <property type="match status" value="1"/>
</dbReference>
<evidence type="ECO:0000256" key="1">
    <source>
        <dbReference type="SAM" id="Coils"/>
    </source>
</evidence>
<dbReference type="GO" id="GO:0030246">
    <property type="term" value="F:carbohydrate binding"/>
    <property type="evidence" value="ECO:0007669"/>
    <property type="project" value="UniProtKB-KW"/>
</dbReference>
<dbReference type="RefSeq" id="WP_148595735.1">
    <property type="nucleotide sequence ID" value="NZ_CP042997.1"/>
</dbReference>
<feature type="compositionally biased region" description="Basic and acidic residues" evidence="2">
    <location>
        <begin position="7"/>
        <end position="16"/>
    </location>
</feature>
<evidence type="ECO:0000256" key="3">
    <source>
        <dbReference type="SAM" id="Phobius"/>
    </source>
</evidence>